<dbReference type="EMBL" id="KP795454">
    <property type="protein sequence ID" value="AKN35836.1"/>
    <property type="molecule type" value="Genomic_DNA"/>
</dbReference>
<proteinExistence type="predicted"/>
<dbReference type="InterPro" id="IPR017937">
    <property type="entry name" value="Thioredoxin_CS"/>
</dbReference>
<dbReference type="Pfam" id="PF13728">
    <property type="entry name" value="TraF"/>
    <property type="match status" value="1"/>
</dbReference>
<evidence type="ECO:0000256" key="1">
    <source>
        <dbReference type="ARBA" id="ARBA00023284"/>
    </source>
</evidence>
<feature type="domain" description="Thioredoxin" evidence="3">
    <location>
        <begin position="21"/>
        <end position="156"/>
    </location>
</feature>
<dbReference type="InterPro" id="IPR013766">
    <property type="entry name" value="Thioredoxin_domain"/>
</dbReference>
<feature type="signal peptide" evidence="2">
    <location>
        <begin position="1"/>
        <end position="21"/>
    </location>
</feature>
<accession>A0A0H3ZQA5</accession>
<dbReference type="PROSITE" id="PS00194">
    <property type="entry name" value="THIOREDOXIN_1"/>
    <property type="match status" value="1"/>
</dbReference>
<feature type="chain" id="PRO_5005204509" evidence="2">
    <location>
        <begin position="22"/>
        <end position="165"/>
    </location>
</feature>
<dbReference type="PROSITE" id="PS51352">
    <property type="entry name" value="THIOREDOXIN_2"/>
    <property type="match status" value="1"/>
</dbReference>
<organism evidence="4">
    <name type="scientific">Vibrio tasmaniensis</name>
    <dbReference type="NCBI Taxonomy" id="212663"/>
    <lineage>
        <taxon>Bacteria</taxon>
        <taxon>Pseudomonadati</taxon>
        <taxon>Pseudomonadota</taxon>
        <taxon>Gammaproteobacteria</taxon>
        <taxon>Vibrionales</taxon>
        <taxon>Vibrionaceae</taxon>
        <taxon>Vibrio</taxon>
    </lineage>
</organism>
<evidence type="ECO:0000313" key="4">
    <source>
        <dbReference type="EMBL" id="AKN35836.1"/>
    </source>
</evidence>
<keyword evidence="1" id="KW-0676">Redox-active center</keyword>
<dbReference type="GO" id="GO:0015036">
    <property type="term" value="F:disulfide oxidoreductase activity"/>
    <property type="evidence" value="ECO:0007669"/>
    <property type="project" value="UniProtKB-ARBA"/>
</dbReference>
<evidence type="ECO:0000259" key="3">
    <source>
        <dbReference type="PROSITE" id="PS51352"/>
    </source>
</evidence>
<reference evidence="4" key="1">
    <citation type="journal article" date="2015" name="MBio">
        <title>Eco-Evolutionary Dynamics of Episomes among Ecologically Cohesive Bacterial Populations.</title>
        <authorList>
            <person name="Xue H."/>
            <person name="Cordero O.X."/>
            <person name="Camas F.M."/>
            <person name="Trimble W."/>
            <person name="Meyer F."/>
            <person name="Guglielmini J."/>
            <person name="Rocha E.P."/>
            <person name="Polz M.F."/>
        </authorList>
    </citation>
    <scope>NUCLEOTIDE SEQUENCE</scope>
    <source>
        <strain evidence="4">FF_112</strain>
    </source>
</reference>
<dbReference type="CDD" id="cd01659">
    <property type="entry name" value="TRX_superfamily"/>
    <property type="match status" value="1"/>
</dbReference>
<dbReference type="Gene3D" id="3.40.30.10">
    <property type="entry name" value="Glutaredoxin"/>
    <property type="match status" value="1"/>
</dbReference>
<sequence length="165" mass="18038">MTRLIHTLLLSGLLLSGFAHAATAKEAMQQMMTSAPPTATALSPVAHAAPARSEWTLVFVFADWCPYCHRTAPVVKAWAANHHIQVRAISTTGKGLPDYPTPERLSEQDKAQWFHGNIRVPALLAQRTGDPKRIQGMASGAVTDAQLTALWQQTMQRLQPFGDKS</sequence>
<dbReference type="InterPro" id="IPR036249">
    <property type="entry name" value="Thioredoxin-like_sf"/>
</dbReference>
<dbReference type="AlphaFoldDB" id="A0A0H3ZQA5"/>
<dbReference type="SUPFAM" id="SSF52833">
    <property type="entry name" value="Thioredoxin-like"/>
    <property type="match status" value="1"/>
</dbReference>
<protein>
    <submittedName>
        <fullName evidence="4">IncF plasmid conjugative transfer protein TrbB</fullName>
    </submittedName>
</protein>
<evidence type="ECO:0000256" key="2">
    <source>
        <dbReference type="SAM" id="SignalP"/>
    </source>
</evidence>
<dbReference type="InterPro" id="IPR039555">
    <property type="entry name" value="TraF/TrbB"/>
</dbReference>
<name>A0A0H3ZQA5_9VIBR</name>
<keyword evidence="2" id="KW-0732">Signal</keyword>